<dbReference type="eggNOG" id="COG1502">
    <property type="taxonomic scope" value="Bacteria"/>
</dbReference>
<feature type="region of interest" description="Disordered" evidence="1">
    <location>
        <begin position="800"/>
        <end position="849"/>
    </location>
</feature>
<feature type="domain" description="IPT/TIG" evidence="3">
    <location>
        <begin position="142"/>
        <end position="225"/>
    </location>
</feature>
<keyword evidence="2" id="KW-1133">Transmembrane helix</keyword>
<dbReference type="PATRIC" id="fig|1297742.4.peg.1533"/>
<keyword evidence="2" id="KW-0472">Membrane</keyword>
<protein>
    <recommendedName>
        <fullName evidence="3">IPT/TIG domain-containing protein</fullName>
    </recommendedName>
</protein>
<evidence type="ECO:0000313" key="4">
    <source>
        <dbReference type="EMBL" id="AKQ64603.1"/>
    </source>
</evidence>
<organism evidence="4 5">
    <name type="scientific">Pseudomyxococcus hansupus</name>
    <dbReference type="NCBI Taxonomy" id="1297742"/>
    <lineage>
        <taxon>Bacteria</taxon>
        <taxon>Pseudomonadati</taxon>
        <taxon>Myxococcota</taxon>
        <taxon>Myxococcia</taxon>
        <taxon>Myxococcales</taxon>
        <taxon>Cystobacterineae</taxon>
        <taxon>Myxococcaceae</taxon>
        <taxon>Pseudomyxococcus</taxon>
    </lineage>
</organism>
<evidence type="ECO:0000256" key="2">
    <source>
        <dbReference type="SAM" id="Phobius"/>
    </source>
</evidence>
<reference evidence="4 5" key="1">
    <citation type="journal article" date="2016" name="PLoS ONE">
        <title>Complete Genome Sequence and Comparative Genomics of a Novel Myxobacterium Myxococcus hansupus.</title>
        <authorList>
            <person name="Sharma G."/>
            <person name="Narwani T."/>
            <person name="Subramanian S."/>
        </authorList>
    </citation>
    <scope>NUCLEOTIDE SEQUENCE [LARGE SCALE GENOMIC DNA]</scope>
    <source>
        <strain evidence="5">mixupus</strain>
    </source>
</reference>
<evidence type="ECO:0000259" key="3">
    <source>
        <dbReference type="SMART" id="SM00429"/>
    </source>
</evidence>
<accession>A0A0H4WSS0</accession>
<sequence length="877" mass="92699">MENNDPSGAGYDSFVIGAVTVTLASAVFVVMFGKSCTQRFRRTSSTAVVKCPAKSVVRIDRVDPPNRQESEQEVEVWLHGSGFQPGMSVSFGVNPGRVLRGLTETTARVMTPGGRQGPVTVVARNTDGGQDSRDGLFDYVGPPTLTGVVPPRGPLGGCEVTLSGTNFHAGVEVLRSGTVLDGVQRRDAQTLVLTLPAVPRAVSHRLTVRNPARQSAAGEVTFDYLAPPRVDSIRLEQGSSAPGAAIGATSGTETAVIRGAHFDAQATVAFGQVALRGADCVVRSPDEIQVRTPQHVAANLQVRVTNPDGQHGEVAFSYVDPPQIQTVQVSDGTEASARGTASADTAGNETVQIDGAHFHANAQVFVGGQQVQVVDNAQVPQRLSIKTSGLAAGPQALQVRNPNQQASNTVNLDYATPPVLASVSVTAGTVASVLNTAIADVGGGETVLLTGDHFDAGATVLIGGVNVRVTDNSRVPRQLSVESPRLPVGNTAVIVRNPNQQRSVQNVALAYSMPPAITSISKSVGTKDGGTTLVILGSGFVGTPAVTFGATAAQMVRWVDATRLEVTTPAHVVQTVDITVTNPNQQRAVLASQYTFMEPPGVAALIPDVGPLEGDLDFVIHGRALEGCSVRFGGVEATQVVASEMEIRGRIPLRNNPANADTAVNVLVTGNGCETTLVNGFTYRQRPPSAPSSIPPGKPATPFPVTSFMSRSTCRWWPATCSPSMRKVSWRVRTWGSTRTSTRSTTATSPTWADCSGYACATTREFTRCWTSPLSAVRSRTRTTTSAICCRGFQGGVGSITRATKSPTPRPSRTASPRGLPSTPPWRRPLNCRLSTPREAPRQVGRHSRSTVMTWGRWRPCCWGGRWWPRAPSPPDG</sequence>
<evidence type="ECO:0000256" key="1">
    <source>
        <dbReference type="SAM" id="MobiDB-lite"/>
    </source>
</evidence>
<dbReference type="KEGG" id="mym:A176_001515"/>
<name>A0A0H4WSS0_9BACT</name>
<gene>
    <name evidence="4" type="ORF">A176_001515</name>
</gene>
<feature type="domain" description="IPT/TIG" evidence="3">
    <location>
        <begin position="227"/>
        <end position="319"/>
    </location>
</feature>
<evidence type="ECO:0000313" key="5">
    <source>
        <dbReference type="Proteomes" id="UP000009026"/>
    </source>
</evidence>
<dbReference type="STRING" id="1297742.A176_001515"/>
<keyword evidence="2" id="KW-0812">Transmembrane</keyword>
<dbReference type="InterPro" id="IPR002909">
    <property type="entry name" value="IPT_dom"/>
</dbReference>
<dbReference type="EMBL" id="CP012109">
    <property type="protein sequence ID" value="AKQ64603.1"/>
    <property type="molecule type" value="Genomic_DNA"/>
</dbReference>
<proteinExistence type="predicted"/>
<feature type="compositionally biased region" description="Low complexity" evidence="1">
    <location>
        <begin position="801"/>
        <end position="818"/>
    </location>
</feature>
<dbReference type="Pfam" id="PF01833">
    <property type="entry name" value="TIG"/>
    <property type="match status" value="5"/>
</dbReference>
<dbReference type="AlphaFoldDB" id="A0A0H4WSS0"/>
<keyword evidence="5" id="KW-1185">Reference proteome</keyword>
<dbReference type="Proteomes" id="UP000009026">
    <property type="component" value="Chromosome"/>
</dbReference>
<dbReference type="SUPFAM" id="SSF81296">
    <property type="entry name" value="E set domains"/>
    <property type="match status" value="4"/>
</dbReference>
<feature type="transmembrane region" description="Helical" evidence="2">
    <location>
        <begin position="14"/>
        <end position="33"/>
    </location>
</feature>
<dbReference type="OrthoDB" id="5479351at2"/>
<dbReference type="InterPro" id="IPR013783">
    <property type="entry name" value="Ig-like_fold"/>
</dbReference>
<feature type="domain" description="IPT/TIG" evidence="3">
    <location>
        <begin position="514"/>
        <end position="597"/>
    </location>
</feature>
<dbReference type="CDD" id="cd00102">
    <property type="entry name" value="IPT"/>
    <property type="match status" value="1"/>
</dbReference>
<dbReference type="SMART" id="SM00429">
    <property type="entry name" value="IPT"/>
    <property type="match status" value="3"/>
</dbReference>
<dbReference type="InterPro" id="IPR014756">
    <property type="entry name" value="Ig_E-set"/>
</dbReference>
<dbReference type="Gene3D" id="2.60.40.10">
    <property type="entry name" value="Immunoglobulins"/>
    <property type="match status" value="7"/>
</dbReference>